<dbReference type="EMBL" id="JACRSY010000037">
    <property type="protein sequence ID" value="MBC8581144.1"/>
    <property type="molecule type" value="Genomic_DNA"/>
</dbReference>
<organism evidence="1 2">
    <name type="scientific">Zhenhengia yiwuensis</name>
    <dbReference type="NCBI Taxonomy" id="2763666"/>
    <lineage>
        <taxon>Bacteria</taxon>
        <taxon>Bacillati</taxon>
        <taxon>Bacillota</taxon>
        <taxon>Clostridia</taxon>
        <taxon>Lachnospirales</taxon>
        <taxon>Lachnospiraceae</taxon>
        <taxon>Zhenhengia</taxon>
    </lineage>
</organism>
<dbReference type="AlphaFoldDB" id="A0A926EK97"/>
<dbReference type="RefSeq" id="WP_249333930.1">
    <property type="nucleotide sequence ID" value="NZ_JACRSY010000037.1"/>
</dbReference>
<proteinExistence type="predicted"/>
<protein>
    <submittedName>
        <fullName evidence="1">Uncharacterized protein</fullName>
    </submittedName>
</protein>
<dbReference type="Proteomes" id="UP000655830">
    <property type="component" value="Unassembled WGS sequence"/>
</dbReference>
<reference evidence="1" key="1">
    <citation type="submission" date="2020-08" db="EMBL/GenBank/DDBJ databases">
        <title>Genome public.</title>
        <authorList>
            <person name="Liu C."/>
            <person name="Sun Q."/>
        </authorList>
    </citation>
    <scope>NUCLEOTIDE SEQUENCE</scope>
    <source>
        <strain evidence="1">NSJ-12</strain>
    </source>
</reference>
<sequence>MVKTPIDKNGKGNCCPKCGSKKVSVHMQYPLFVEEDLNTGKEILYHLSTGERLYNPTIRELALRYKLAKLDAQCWIYKCRKCDWVSEMFTP</sequence>
<evidence type="ECO:0000313" key="1">
    <source>
        <dbReference type="EMBL" id="MBC8581144.1"/>
    </source>
</evidence>
<name>A0A926EK97_9FIRM</name>
<accession>A0A926EK97</accession>
<evidence type="ECO:0000313" key="2">
    <source>
        <dbReference type="Proteomes" id="UP000655830"/>
    </source>
</evidence>
<comment type="caution">
    <text evidence="1">The sequence shown here is derived from an EMBL/GenBank/DDBJ whole genome shotgun (WGS) entry which is preliminary data.</text>
</comment>
<keyword evidence="2" id="KW-1185">Reference proteome</keyword>
<gene>
    <name evidence="1" type="ORF">H8718_16625</name>
</gene>